<name>A0A0C3FKA6_PILCF</name>
<dbReference type="InParanoid" id="A0A0C3FKA6"/>
<organism evidence="2 3">
    <name type="scientific">Piloderma croceum (strain F 1598)</name>
    <dbReference type="NCBI Taxonomy" id="765440"/>
    <lineage>
        <taxon>Eukaryota</taxon>
        <taxon>Fungi</taxon>
        <taxon>Dikarya</taxon>
        <taxon>Basidiomycota</taxon>
        <taxon>Agaricomycotina</taxon>
        <taxon>Agaricomycetes</taxon>
        <taxon>Agaricomycetidae</taxon>
        <taxon>Atheliales</taxon>
        <taxon>Atheliaceae</taxon>
        <taxon>Piloderma</taxon>
    </lineage>
</organism>
<dbReference type="AlphaFoldDB" id="A0A0C3FKA6"/>
<sequence length="83" mass="9289">MVPAEGTLSANFCRTSTDTRSKRFFFARRRSKFRRSLISILKSLESANARRATNRSDEEGNDNDGSTTENSKHAALKFSVISS</sequence>
<dbReference type="Proteomes" id="UP000054166">
    <property type="component" value="Unassembled WGS sequence"/>
</dbReference>
<evidence type="ECO:0000313" key="3">
    <source>
        <dbReference type="Proteomes" id="UP000054166"/>
    </source>
</evidence>
<keyword evidence="3" id="KW-1185">Reference proteome</keyword>
<dbReference type="HOGENOM" id="CLU_2543381_0_0_1"/>
<dbReference type="EMBL" id="KN833004">
    <property type="protein sequence ID" value="KIM80364.1"/>
    <property type="molecule type" value="Genomic_DNA"/>
</dbReference>
<evidence type="ECO:0000313" key="2">
    <source>
        <dbReference type="EMBL" id="KIM80364.1"/>
    </source>
</evidence>
<gene>
    <name evidence="2" type="ORF">PILCRDRAFT_822493</name>
</gene>
<accession>A0A0C3FKA6</accession>
<reference evidence="3" key="2">
    <citation type="submission" date="2015-01" db="EMBL/GenBank/DDBJ databases">
        <title>Evolutionary Origins and Diversification of the Mycorrhizal Mutualists.</title>
        <authorList>
            <consortium name="DOE Joint Genome Institute"/>
            <consortium name="Mycorrhizal Genomics Consortium"/>
            <person name="Kohler A."/>
            <person name="Kuo A."/>
            <person name="Nagy L.G."/>
            <person name="Floudas D."/>
            <person name="Copeland A."/>
            <person name="Barry K.W."/>
            <person name="Cichocki N."/>
            <person name="Veneault-Fourrey C."/>
            <person name="LaButti K."/>
            <person name="Lindquist E.A."/>
            <person name="Lipzen A."/>
            <person name="Lundell T."/>
            <person name="Morin E."/>
            <person name="Murat C."/>
            <person name="Riley R."/>
            <person name="Ohm R."/>
            <person name="Sun H."/>
            <person name="Tunlid A."/>
            <person name="Henrissat B."/>
            <person name="Grigoriev I.V."/>
            <person name="Hibbett D.S."/>
            <person name="Martin F."/>
        </authorList>
    </citation>
    <scope>NUCLEOTIDE SEQUENCE [LARGE SCALE GENOMIC DNA]</scope>
    <source>
        <strain evidence="3">F 1598</strain>
    </source>
</reference>
<feature type="region of interest" description="Disordered" evidence="1">
    <location>
        <begin position="48"/>
        <end position="73"/>
    </location>
</feature>
<evidence type="ECO:0000256" key="1">
    <source>
        <dbReference type="SAM" id="MobiDB-lite"/>
    </source>
</evidence>
<proteinExistence type="predicted"/>
<protein>
    <submittedName>
        <fullName evidence="2">Uncharacterized protein</fullName>
    </submittedName>
</protein>
<reference evidence="2 3" key="1">
    <citation type="submission" date="2014-04" db="EMBL/GenBank/DDBJ databases">
        <authorList>
            <consortium name="DOE Joint Genome Institute"/>
            <person name="Kuo A."/>
            <person name="Tarkka M."/>
            <person name="Buscot F."/>
            <person name="Kohler A."/>
            <person name="Nagy L.G."/>
            <person name="Floudas D."/>
            <person name="Copeland A."/>
            <person name="Barry K.W."/>
            <person name="Cichocki N."/>
            <person name="Veneault-Fourrey C."/>
            <person name="LaButti K."/>
            <person name="Lindquist E.A."/>
            <person name="Lipzen A."/>
            <person name="Lundell T."/>
            <person name="Morin E."/>
            <person name="Murat C."/>
            <person name="Sun H."/>
            <person name="Tunlid A."/>
            <person name="Henrissat B."/>
            <person name="Grigoriev I.V."/>
            <person name="Hibbett D.S."/>
            <person name="Martin F."/>
            <person name="Nordberg H.P."/>
            <person name="Cantor M.N."/>
            <person name="Hua S.X."/>
        </authorList>
    </citation>
    <scope>NUCLEOTIDE SEQUENCE [LARGE SCALE GENOMIC DNA]</scope>
    <source>
        <strain evidence="2 3">F 1598</strain>
    </source>
</reference>